<evidence type="ECO:0000256" key="6">
    <source>
        <dbReference type="SAM" id="MobiDB-lite"/>
    </source>
</evidence>
<evidence type="ECO:0000256" key="1">
    <source>
        <dbReference type="ARBA" id="ARBA00022723"/>
    </source>
</evidence>
<evidence type="ECO:0000259" key="7">
    <source>
        <dbReference type="Pfam" id="PF01556"/>
    </source>
</evidence>
<dbReference type="InterPro" id="IPR051938">
    <property type="entry name" value="Apopto_cytoskel_mod"/>
</dbReference>
<dbReference type="GO" id="GO:0008270">
    <property type="term" value="F:zinc ion binding"/>
    <property type="evidence" value="ECO:0007669"/>
    <property type="project" value="UniProtKB-KW"/>
</dbReference>
<keyword evidence="1" id="KW-0479">Metal-binding</keyword>
<organism evidence="8 9">
    <name type="scientific">Schistosoma bovis</name>
    <name type="common">Blood fluke</name>
    <dbReference type="NCBI Taxonomy" id="6184"/>
    <lineage>
        <taxon>Eukaryota</taxon>
        <taxon>Metazoa</taxon>
        <taxon>Spiralia</taxon>
        <taxon>Lophotrochozoa</taxon>
        <taxon>Platyhelminthes</taxon>
        <taxon>Trematoda</taxon>
        <taxon>Digenea</taxon>
        <taxon>Strigeidida</taxon>
        <taxon>Schistosomatoidea</taxon>
        <taxon>Schistosomatidae</taxon>
        <taxon>Schistosoma</taxon>
    </lineage>
</organism>
<dbReference type="InterPro" id="IPR002939">
    <property type="entry name" value="DnaJ_C"/>
</dbReference>
<dbReference type="Proteomes" id="UP000290809">
    <property type="component" value="Unassembled WGS sequence"/>
</dbReference>
<dbReference type="GO" id="GO:0005739">
    <property type="term" value="C:mitochondrion"/>
    <property type="evidence" value="ECO:0007669"/>
    <property type="project" value="TreeGrafter"/>
</dbReference>
<keyword evidence="3" id="KW-0863">Zinc-finger</keyword>
<keyword evidence="4" id="KW-0862">Zinc</keyword>
<comment type="caution">
    <text evidence="8">The sequence shown here is derived from an EMBL/GenBank/DDBJ whole genome shotgun (WGS) entry which is preliminary data.</text>
</comment>
<dbReference type="PANTHER" id="PTHR44145">
    <property type="entry name" value="DNAJ HOMOLOG SUBFAMILY A MEMBER 3, MITOCHONDRIAL"/>
    <property type="match status" value="1"/>
</dbReference>
<proteinExistence type="predicted"/>
<evidence type="ECO:0000313" key="9">
    <source>
        <dbReference type="Proteomes" id="UP000290809"/>
    </source>
</evidence>
<dbReference type="GO" id="GO:0051082">
    <property type="term" value="F:unfolded protein binding"/>
    <property type="evidence" value="ECO:0007669"/>
    <property type="project" value="InterPro"/>
</dbReference>
<gene>
    <name evidence="8" type="ORF">DC041_0006876</name>
</gene>
<dbReference type="Gene3D" id="2.60.260.20">
    <property type="entry name" value="Urease metallochaperone UreE, N-terminal domain"/>
    <property type="match status" value="1"/>
</dbReference>
<protein>
    <submittedName>
        <fullName evidence="8">DnaJ subfamily A member 3</fullName>
    </submittedName>
</protein>
<evidence type="ECO:0000256" key="2">
    <source>
        <dbReference type="ARBA" id="ARBA00022737"/>
    </source>
</evidence>
<dbReference type="GO" id="GO:0006457">
    <property type="term" value="P:protein folding"/>
    <property type="evidence" value="ECO:0007669"/>
    <property type="project" value="InterPro"/>
</dbReference>
<dbReference type="SUPFAM" id="SSF49493">
    <property type="entry name" value="HSP40/DnaJ peptide-binding domain"/>
    <property type="match status" value="1"/>
</dbReference>
<dbReference type="GO" id="GO:0043066">
    <property type="term" value="P:negative regulation of apoptotic process"/>
    <property type="evidence" value="ECO:0007669"/>
    <property type="project" value="TreeGrafter"/>
</dbReference>
<dbReference type="FunFam" id="2.60.260.20:FF:000005">
    <property type="entry name" value="Chaperone protein dnaJ 1, mitochondrial"/>
    <property type="match status" value="1"/>
</dbReference>
<reference evidence="8 9" key="1">
    <citation type="journal article" date="2019" name="PLoS Pathog.">
        <title>Genome sequence of the bovine parasite Schistosoma bovis Tanzania.</title>
        <authorList>
            <person name="Oey H."/>
            <person name="Zakrzewski M."/>
            <person name="Gobert G."/>
            <person name="Gravermann K."/>
            <person name="Stoye J."/>
            <person name="Jones M."/>
            <person name="Mcmanus D."/>
            <person name="Krause L."/>
        </authorList>
    </citation>
    <scope>NUCLEOTIDE SEQUENCE [LARGE SCALE GENOMIC DNA]</scope>
    <source>
        <strain evidence="8 9">TAN1997</strain>
    </source>
</reference>
<accession>A0A430QR42</accession>
<keyword evidence="9" id="KW-1185">Reference proteome</keyword>
<evidence type="ECO:0000256" key="5">
    <source>
        <dbReference type="ARBA" id="ARBA00023186"/>
    </source>
</evidence>
<dbReference type="CDD" id="cd10747">
    <property type="entry name" value="DnaJ_C"/>
    <property type="match status" value="1"/>
</dbReference>
<dbReference type="GO" id="GO:0007005">
    <property type="term" value="P:mitochondrion organization"/>
    <property type="evidence" value="ECO:0007669"/>
    <property type="project" value="TreeGrafter"/>
</dbReference>
<evidence type="ECO:0000256" key="3">
    <source>
        <dbReference type="ARBA" id="ARBA00022771"/>
    </source>
</evidence>
<dbReference type="STRING" id="6184.A0A430QR42"/>
<dbReference type="Pfam" id="PF01556">
    <property type="entry name" value="DnaJ_C"/>
    <property type="match status" value="1"/>
</dbReference>
<name>A0A430QR42_SCHBO</name>
<feature type="domain" description="Chaperone DnaJ C-terminal" evidence="7">
    <location>
        <begin position="6"/>
        <end position="99"/>
    </location>
</feature>
<keyword evidence="5" id="KW-0143">Chaperone</keyword>
<keyword evidence="2" id="KW-0677">Repeat</keyword>
<dbReference type="PANTHER" id="PTHR44145:SF3">
    <property type="entry name" value="DNAJ HOMOLOG SUBFAMILY A MEMBER 3, MITOCHONDRIAL"/>
    <property type="match status" value="1"/>
</dbReference>
<feature type="region of interest" description="Disordered" evidence="6">
    <location>
        <begin position="184"/>
        <end position="209"/>
    </location>
</feature>
<dbReference type="EMBL" id="QMKO01001457">
    <property type="protein sequence ID" value="RTG90175.1"/>
    <property type="molecule type" value="Genomic_DNA"/>
</dbReference>
<evidence type="ECO:0000256" key="4">
    <source>
        <dbReference type="ARBA" id="ARBA00022833"/>
    </source>
</evidence>
<dbReference type="InterPro" id="IPR008971">
    <property type="entry name" value="HSP40/DnaJ_pept-bd"/>
</dbReference>
<dbReference type="AlphaFoldDB" id="A0A430QR42"/>
<evidence type="ECO:0000313" key="8">
    <source>
        <dbReference type="EMBL" id="RTG90175.1"/>
    </source>
</evidence>
<sequence>MSVGNDGLHNNEIFLQIRVEKSRYFRREGADIHSDITVSLSQAALGGKIRVQGIYENMLVTIPAGSCSNDRIRLPGKGISRINGYGYGDHYIHIHIQAPKKLTDLQRALLLAYAETENNVTGSVEGVTSTDKRELCDLDYNSLCYACMLLVSFETQLHFYGKRAIDTTPGFILSRIRLAIQDPNEPQEEAKSQEIDSDTVVKNSSKDYV</sequence>